<proteinExistence type="predicted"/>
<evidence type="ECO:0000313" key="2">
    <source>
        <dbReference type="EMBL" id="GLR12787.1"/>
    </source>
</evidence>
<evidence type="ECO:0008006" key="4">
    <source>
        <dbReference type="Google" id="ProtNLM"/>
    </source>
</evidence>
<name>A0ABQ5YE90_9NEIS</name>
<evidence type="ECO:0000256" key="1">
    <source>
        <dbReference type="SAM" id="SignalP"/>
    </source>
</evidence>
<dbReference type="Proteomes" id="UP001156706">
    <property type="component" value="Unassembled WGS sequence"/>
</dbReference>
<evidence type="ECO:0000313" key="3">
    <source>
        <dbReference type="Proteomes" id="UP001156706"/>
    </source>
</evidence>
<organism evidence="2 3">
    <name type="scientific">Chitinimonas prasina</name>
    <dbReference type="NCBI Taxonomy" id="1434937"/>
    <lineage>
        <taxon>Bacteria</taxon>
        <taxon>Pseudomonadati</taxon>
        <taxon>Pseudomonadota</taxon>
        <taxon>Betaproteobacteria</taxon>
        <taxon>Neisseriales</taxon>
        <taxon>Chitinibacteraceae</taxon>
        <taxon>Chitinimonas</taxon>
    </lineage>
</organism>
<reference evidence="3" key="1">
    <citation type="journal article" date="2019" name="Int. J. Syst. Evol. Microbiol.">
        <title>The Global Catalogue of Microorganisms (GCM) 10K type strain sequencing project: providing services to taxonomists for standard genome sequencing and annotation.</title>
        <authorList>
            <consortium name="The Broad Institute Genomics Platform"/>
            <consortium name="The Broad Institute Genome Sequencing Center for Infectious Disease"/>
            <person name="Wu L."/>
            <person name="Ma J."/>
        </authorList>
    </citation>
    <scope>NUCLEOTIDE SEQUENCE [LARGE SCALE GENOMIC DNA]</scope>
    <source>
        <strain evidence="3">NBRC 110044</strain>
    </source>
</reference>
<protein>
    <recommendedName>
        <fullName evidence="4">SHOCT domain-containing protein</fullName>
    </recommendedName>
</protein>
<sequence length="292" mass="31266">MQQAFASRLGRLALVALMVSGASAMDSSQRWSETDDYVKLEAVNAGNQHPVSFSSEQLRALLAHFYKQDASRESVPYFSEDEIERLSKSLIAQFAKAKTEDDLLFGTSYRPGSIPLLPRSLNAGRLFVENGRLNLLVGMCGSTQEVLFQRPSGSARTLIHGSRIKAQTDLGCELQASNVVQRVGNRPDWVSLDIPTALATKPTTTFGAAKVPAATTFKPADAVAAPAPVSPAPAQAAPQSAPAATAAPQAILPAAPTSKVEERLILLKRLKDNGLIDDAEYAQKRAAILKEL</sequence>
<gene>
    <name evidence="2" type="ORF">GCM10007907_15770</name>
</gene>
<accession>A0ABQ5YE90</accession>
<feature type="signal peptide" evidence="1">
    <location>
        <begin position="1"/>
        <end position="24"/>
    </location>
</feature>
<feature type="chain" id="PRO_5046385175" description="SHOCT domain-containing protein" evidence="1">
    <location>
        <begin position="25"/>
        <end position="292"/>
    </location>
</feature>
<keyword evidence="1" id="KW-0732">Signal</keyword>
<dbReference type="RefSeq" id="WP_284195921.1">
    <property type="nucleotide sequence ID" value="NZ_BSOG01000002.1"/>
</dbReference>
<dbReference type="EMBL" id="BSOG01000002">
    <property type="protein sequence ID" value="GLR12787.1"/>
    <property type="molecule type" value="Genomic_DNA"/>
</dbReference>
<comment type="caution">
    <text evidence="2">The sequence shown here is derived from an EMBL/GenBank/DDBJ whole genome shotgun (WGS) entry which is preliminary data.</text>
</comment>
<keyword evidence="3" id="KW-1185">Reference proteome</keyword>